<feature type="transmembrane region" description="Helical" evidence="1">
    <location>
        <begin position="132"/>
        <end position="155"/>
    </location>
</feature>
<dbReference type="Proteomes" id="UP001152523">
    <property type="component" value="Unassembled WGS sequence"/>
</dbReference>
<keyword evidence="4" id="KW-1185">Reference proteome</keyword>
<proteinExistence type="predicted"/>
<keyword evidence="1" id="KW-0812">Transmembrane</keyword>
<feature type="transmembrane region" description="Helical" evidence="1">
    <location>
        <begin position="84"/>
        <end position="103"/>
    </location>
</feature>
<evidence type="ECO:0000313" key="2">
    <source>
        <dbReference type="EMBL" id="CAH9071481.1"/>
    </source>
</evidence>
<accession>A0AAV0C8P9</accession>
<dbReference type="EMBL" id="CAMAPF010000920">
    <property type="protein sequence ID" value="CAH9121263.1"/>
    <property type="molecule type" value="Genomic_DNA"/>
</dbReference>
<dbReference type="EMBL" id="CAMAPF010000020">
    <property type="protein sequence ID" value="CAH9071481.1"/>
    <property type="molecule type" value="Genomic_DNA"/>
</dbReference>
<evidence type="ECO:0000313" key="3">
    <source>
        <dbReference type="EMBL" id="CAH9121263.1"/>
    </source>
</evidence>
<gene>
    <name evidence="3" type="ORF">CEPIT_LOCUS23562</name>
    <name evidence="2" type="ORF">CEPIT_LOCUS3913</name>
</gene>
<name>A0AAV0C8P9_9ASTE</name>
<comment type="caution">
    <text evidence="2">The sequence shown here is derived from an EMBL/GenBank/DDBJ whole genome shotgun (WGS) entry which is preliminary data.</text>
</comment>
<evidence type="ECO:0000256" key="1">
    <source>
        <dbReference type="SAM" id="Phobius"/>
    </source>
</evidence>
<dbReference type="AlphaFoldDB" id="A0AAV0C8P9"/>
<protein>
    <submittedName>
        <fullName evidence="2">Uncharacterized protein</fullName>
    </submittedName>
</protein>
<reference evidence="2" key="1">
    <citation type="submission" date="2022-07" db="EMBL/GenBank/DDBJ databases">
        <authorList>
            <person name="Macas J."/>
            <person name="Novak P."/>
            <person name="Neumann P."/>
        </authorList>
    </citation>
    <scope>NUCLEOTIDE SEQUENCE</scope>
</reference>
<keyword evidence="1" id="KW-1133">Transmembrane helix</keyword>
<keyword evidence="1" id="KW-0472">Membrane</keyword>
<feature type="transmembrane region" description="Helical" evidence="1">
    <location>
        <begin position="53"/>
        <end position="72"/>
    </location>
</feature>
<organism evidence="2 4">
    <name type="scientific">Cuscuta epithymum</name>
    <dbReference type="NCBI Taxonomy" id="186058"/>
    <lineage>
        <taxon>Eukaryota</taxon>
        <taxon>Viridiplantae</taxon>
        <taxon>Streptophyta</taxon>
        <taxon>Embryophyta</taxon>
        <taxon>Tracheophyta</taxon>
        <taxon>Spermatophyta</taxon>
        <taxon>Magnoliopsida</taxon>
        <taxon>eudicotyledons</taxon>
        <taxon>Gunneridae</taxon>
        <taxon>Pentapetalae</taxon>
        <taxon>asterids</taxon>
        <taxon>lamiids</taxon>
        <taxon>Solanales</taxon>
        <taxon>Convolvulaceae</taxon>
        <taxon>Cuscuteae</taxon>
        <taxon>Cuscuta</taxon>
        <taxon>Cuscuta subgen. Cuscuta</taxon>
    </lineage>
</organism>
<evidence type="ECO:0000313" key="4">
    <source>
        <dbReference type="Proteomes" id="UP001152523"/>
    </source>
</evidence>
<sequence length="187" mass="21058">MAIQIVRICTQLLLKAVNRLVGYTGLAILAYAYRRYSISMDNRVSPDDEPSLWFLYTSVCVGIAFCFLARVGHIGAVTANKTCLASYCALMFSLILTEVRLFLNEDWRESSPKDWTGGLDEINSFIANNNELYFWAGFLLTSHHSICAILALLLYAMVESMGNNGDDPVPERAPLLPTYIRSTPFRW</sequence>
<feature type="transmembrane region" description="Helical" evidence="1">
    <location>
        <begin position="12"/>
        <end position="33"/>
    </location>
</feature>